<evidence type="ECO:0000256" key="2">
    <source>
        <dbReference type="SAM" id="SignalP"/>
    </source>
</evidence>
<feature type="chain" id="PRO_5002706849" evidence="2">
    <location>
        <begin position="28"/>
        <end position="810"/>
    </location>
</feature>
<evidence type="ECO:0000256" key="1">
    <source>
        <dbReference type="SAM" id="MobiDB-lite"/>
    </source>
</evidence>
<feature type="region of interest" description="Disordered" evidence="1">
    <location>
        <begin position="272"/>
        <end position="292"/>
    </location>
</feature>
<evidence type="ECO:0000313" key="3">
    <source>
        <dbReference type="EMBL" id="EDO06781.1"/>
    </source>
</evidence>
<gene>
    <name evidence="3" type="ORF">BBOV_IV004200</name>
</gene>
<organism evidence="3 4">
    <name type="scientific">Babesia bovis</name>
    <dbReference type="NCBI Taxonomy" id="5865"/>
    <lineage>
        <taxon>Eukaryota</taxon>
        <taxon>Sar</taxon>
        <taxon>Alveolata</taxon>
        <taxon>Apicomplexa</taxon>
        <taxon>Aconoidasida</taxon>
        <taxon>Piroplasmida</taxon>
        <taxon>Babesiidae</taxon>
        <taxon>Babesia</taxon>
    </lineage>
</organism>
<dbReference type="EMBL" id="AAXT01000002">
    <property type="protein sequence ID" value="EDO06781.1"/>
    <property type="molecule type" value="Genomic_DNA"/>
</dbReference>
<accession>A7AQG2</accession>
<reference evidence="4" key="3">
    <citation type="journal article" date="2021" name="Int. J. Parasitol.">
        <title>Comparative analysis of gene expression between Babesia bovis blood stages and kinetes allowed by improved genome annotation.</title>
        <authorList>
            <person name="Ueti M.W."/>
            <person name="Johnson W.C."/>
            <person name="Kappmeyer L.S."/>
            <person name="Herndon D.R."/>
            <person name="Mousel M.R."/>
            <person name="Reif K.E."/>
            <person name="Taus N.S."/>
            <person name="Ifeonu O.O."/>
            <person name="Silva J.C."/>
            <person name="Suarez C.E."/>
            <person name="Brayton K.A."/>
        </authorList>
    </citation>
    <scope>NUCLEOTIDE SEQUENCE [LARGE SCALE GENOMIC DNA]</scope>
</reference>
<reference evidence="4" key="2">
    <citation type="journal article" date="2020" name="Data Brief">
        <title>Transcriptome dataset of Babesia bovis life stages within vertebrate and invertebrate hosts.</title>
        <authorList>
            <person name="Ueti M.W."/>
            <person name="Johnson W.C."/>
            <person name="Kappmeyer L.S."/>
            <person name="Herndon D.R."/>
            <person name="Mousel M.R."/>
            <person name="Reif K.E."/>
            <person name="Taus N.S."/>
            <person name="Ifeonu O.O."/>
            <person name="Silva J.C."/>
            <person name="Suarez C.E."/>
            <person name="Brayton K.A."/>
        </authorList>
    </citation>
    <scope>NUCLEOTIDE SEQUENCE [LARGE SCALE GENOMIC DNA]</scope>
</reference>
<name>A7AQG2_BABBO</name>
<feature type="compositionally biased region" description="Basic and acidic residues" evidence="1">
    <location>
        <begin position="62"/>
        <end position="71"/>
    </location>
</feature>
<dbReference type="InParanoid" id="A7AQG2"/>
<feature type="signal peptide" evidence="2">
    <location>
        <begin position="1"/>
        <end position="27"/>
    </location>
</feature>
<feature type="region of interest" description="Disordered" evidence="1">
    <location>
        <begin position="372"/>
        <end position="421"/>
    </location>
</feature>
<evidence type="ECO:0000313" key="4">
    <source>
        <dbReference type="Proteomes" id="UP000002173"/>
    </source>
</evidence>
<dbReference type="AlphaFoldDB" id="A7AQG2"/>
<keyword evidence="4" id="KW-1185">Reference proteome</keyword>
<feature type="region of interest" description="Disordered" evidence="1">
    <location>
        <begin position="62"/>
        <end position="131"/>
    </location>
</feature>
<feature type="region of interest" description="Disordered" evidence="1">
    <location>
        <begin position="196"/>
        <end position="228"/>
    </location>
</feature>
<dbReference type="Proteomes" id="UP000002173">
    <property type="component" value="Unassembled WGS sequence"/>
</dbReference>
<protein>
    <submittedName>
        <fullName evidence="3">Uncharacterized protein</fullName>
    </submittedName>
</protein>
<comment type="caution">
    <text evidence="3">The sequence shown here is derived from an EMBL/GenBank/DDBJ whole genome shotgun (WGS) entry which is preliminary data.</text>
</comment>
<sequence length="810" mass="90222">MVAINSLSSIYYIIAFLCLHHCQSVYGVVDADANKIKKIPIERYEFLNETIRKQAEFLKNKESGSGRKDVLGKASTSSPKLENTEESSQMPTIPSFPESVESDILGEPPTTNVLPEPSDTSNSPTTPLEPPVAAERTFGLQKNSFKDPAVTVPNDAEAIYSNIDLPDTPTDAVEYVDLDPNAVLTLSPVVVDDDAFPLPSGDSAPLALDEEDKSSSTQLDVNESNEKKNRKKLRGFVDDDSVEKAKLFNELPKIKPKHVRFGKYEEIDKPAIEFSDTSSSEDGVEGTLVNEPEQPPKIVGVLKKKEEIKRPSSSPPPLPTKNTQLVTISAWEVVPKKPRFISKKEKQYNNETSATKSDGHLYKATVELPSDIDNDTDRVKLNEPDSSLSYNYIPESTSKYPLKDDGGIRGTSYKPLKDLDAPGPSGEGKIMTKYKLADDFVLDDMYLSDWEDDEEENFEPKEPIHRPTVMASSGREKNNPQTLANSLIGVDTIKDITGDSSMPFHIFVEGSEELPLNYGTTKDSYSIDEPLYMDMSSIVRMQGYKTDNDIGDVVEYIEAPELQYVSHDYRNRPFQVKPIKKEACSPKRNIPHHYTSPGAVGSRLPLMRNHSHDSLYENMHAYSDCTYTPLNFYEKGSSKDIPETRLYMEIGDIPQPTYANILPQSQISERMFNMDNDDIYVPMAPLKTRCHSIASDNEAEGNHYGFTKATQINKPLTKRFVSGVERASSAIRRKFNNISNYAAKKLSAMKRYFLGVGETVCTSVDVAGNCVEIGVITTRKAAADALAKAHESLMPTQESRWMPFSESLMG</sequence>
<feature type="compositionally biased region" description="Polar residues" evidence="1">
    <location>
        <begin position="109"/>
        <end position="126"/>
    </location>
</feature>
<proteinExistence type="predicted"/>
<dbReference type="VEuPathDB" id="PiroplasmaDB:BBOV_IV004200"/>
<feature type="compositionally biased region" description="Polar residues" evidence="1">
    <location>
        <begin position="74"/>
        <end position="92"/>
    </location>
</feature>
<feature type="compositionally biased region" description="Polar residues" evidence="1">
    <location>
        <begin position="384"/>
        <end position="399"/>
    </location>
</feature>
<reference evidence="3 4" key="1">
    <citation type="journal article" date="2007" name="PLoS Pathog.">
        <title>Genome sequence of Babesia bovis and comparative analysis of apicomplexan hemoprotozoa.</title>
        <authorList>
            <person name="Brayton K.A."/>
            <person name="Lau A.O.T."/>
            <person name="Herndon D.R."/>
            <person name="Hannick L."/>
            <person name="Kappmeyer L.S."/>
            <person name="Berens S.J."/>
            <person name="Bidwell S.L."/>
            <person name="Brown W.C."/>
            <person name="Crabtree J."/>
            <person name="Fadrosh D."/>
            <person name="Feldblum T."/>
            <person name="Forberger H.A."/>
            <person name="Haas B.J."/>
            <person name="Howell J.M."/>
            <person name="Khouri H."/>
            <person name="Koo H."/>
            <person name="Mann D.J."/>
            <person name="Norimine J."/>
            <person name="Paulsen I.T."/>
            <person name="Radune D."/>
            <person name="Ren Q."/>
            <person name="Smith R.K. Jr."/>
            <person name="Suarez C.E."/>
            <person name="White O."/>
            <person name="Wortman J.R."/>
            <person name="Knowles D.P. Jr."/>
            <person name="McElwain T.F."/>
            <person name="Nene V.M."/>
        </authorList>
    </citation>
    <scope>NUCLEOTIDE SEQUENCE [LARGE SCALE GENOMIC DNA]</scope>
    <source>
        <strain evidence="3">T2Bo</strain>
    </source>
</reference>
<keyword evidence="2" id="KW-0732">Signal</keyword>